<dbReference type="InterPro" id="IPR031807">
    <property type="entry name" value="HicB-like"/>
</dbReference>
<dbReference type="SUPFAM" id="SSF143100">
    <property type="entry name" value="TTHA1013/TTHA0281-like"/>
    <property type="match status" value="1"/>
</dbReference>
<proteinExistence type="predicted"/>
<dbReference type="PANTHER" id="PTHR34504">
    <property type="entry name" value="ANTITOXIN HICB"/>
    <property type="match status" value="1"/>
</dbReference>
<comment type="caution">
    <text evidence="2">The sequence shown here is derived from an EMBL/GenBank/DDBJ whole genome shotgun (WGS) entry which is preliminary data.</text>
</comment>
<evidence type="ECO:0000259" key="1">
    <source>
        <dbReference type="Pfam" id="PF15919"/>
    </source>
</evidence>
<gene>
    <name evidence="2" type="ORF">A2477_03405</name>
</gene>
<dbReference type="Gene3D" id="3.30.160.250">
    <property type="match status" value="1"/>
</dbReference>
<dbReference type="InterPro" id="IPR051404">
    <property type="entry name" value="TA_system_antitoxin"/>
</dbReference>
<dbReference type="PANTHER" id="PTHR34504:SF4">
    <property type="entry name" value="ANTITOXIN HICB"/>
    <property type="match status" value="1"/>
</dbReference>
<dbReference type="Proteomes" id="UP000177939">
    <property type="component" value="Unassembled WGS sequence"/>
</dbReference>
<protein>
    <recommendedName>
        <fullName evidence="1">HicB-like antitoxin of toxin-antitoxin system domain-containing protein</fullName>
    </recommendedName>
</protein>
<dbReference type="AlphaFoldDB" id="A0A1F5TP11"/>
<organism evidence="2 3">
    <name type="scientific">Candidatus Falkowbacteria bacterium RIFOXYC2_FULL_47_12</name>
    <dbReference type="NCBI Taxonomy" id="1798004"/>
    <lineage>
        <taxon>Bacteria</taxon>
        <taxon>Candidatus Falkowiibacteriota</taxon>
    </lineage>
</organism>
<sequence length="85" mass="9618">MLDFIILVCYALVNYFHQSIFLIKTYIMKLSYKNQTFPVIVQEDEAGGYVVINPSLEGCYSQGETIEDALENIKEATELCLEDAG</sequence>
<reference evidence="2 3" key="1">
    <citation type="journal article" date="2016" name="Nat. Commun.">
        <title>Thousands of microbial genomes shed light on interconnected biogeochemical processes in an aquifer system.</title>
        <authorList>
            <person name="Anantharaman K."/>
            <person name="Brown C.T."/>
            <person name="Hug L.A."/>
            <person name="Sharon I."/>
            <person name="Castelle C.J."/>
            <person name="Probst A.J."/>
            <person name="Thomas B.C."/>
            <person name="Singh A."/>
            <person name="Wilkins M.J."/>
            <person name="Karaoz U."/>
            <person name="Brodie E.L."/>
            <person name="Williams K.H."/>
            <person name="Hubbard S.S."/>
            <person name="Banfield J.F."/>
        </authorList>
    </citation>
    <scope>NUCLEOTIDE SEQUENCE [LARGE SCALE GENOMIC DNA]</scope>
</reference>
<feature type="domain" description="HicB-like antitoxin of toxin-antitoxin system" evidence="1">
    <location>
        <begin position="37"/>
        <end position="83"/>
    </location>
</feature>
<evidence type="ECO:0000313" key="3">
    <source>
        <dbReference type="Proteomes" id="UP000177939"/>
    </source>
</evidence>
<accession>A0A1F5TP11</accession>
<dbReference type="Pfam" id="PF15919">
    <property type="entry name" value="HicB_lk_antitox"/>
    <property type="match status" value="1"/>
</dbReference>
<name>A0A1F5TP11_9BACT</name>
<evidence type="ECO:0000313" key="2">
    <source>
        <dbReference type="EMBL" id="OGF40558.1"/>
    </source>
</evidence>
<dbReference type="EMBL" id="MFGL01000021">
    <property type="protein sequence ID" value="OGF40558.1"/>
    <property type="molecule type" value="Genomic_DNA"/>
</dbReference>
<dbReference type="InterPro" id="IPR035069">
    <property type="entry name" value="TTHA1013/TTHA0281-like"/>
</dbReference>